<keyword evidence="2" id="KW-1185">Reference proteome</keyword>
<organism evidence="2 3">
    <name type="scientific">Setaria digitata</name>
    <dbReference type="NCBI Taxonomy" id="48799"/>
    <lineage>
        <taxon>Eukaryota</taxon>
        <taxon>Metazoa</taxon>
        <taxon>Ecdysozoa</taxon>
        <taxon>Nematoda</taxon>
        <taxon>Chromadorea</taxon>
        <taxon>Rhabditida</taxon>
        <taxon>Spirurina</taxon>
        <taxon>Spiruromorpha</taxon>
        <taxon>Filarioidea</taxon>
        <taxon>Setariidae</taxon>
        <taxon>Setaria</taxon>
    </lineage>
</organism>
<evidence type="ECO:0000313" key="3">
    <source>
        <dbReference type="WBParaSite" id="sdigi.contig7.g890.t1"/>
    </source>
</evidence>
<keyword evidence="1" id="KW-0812">Transmembrane</keyword>
<dbReference type="InterPro" id="IPR026620">
    <property type="entry name" value="TMEM177"/>
</dbReference>
<dbReference type="Proteomes" id="UP000887581">
    <property type="component" value="Unplaced"/>
</dbReference>
<dbReference type="InterPro" id="IPR019379">
    <property type="entry name" value="Gamma_Secretase_Asp_P_PEN2"/>
</dbReference>
<name>A0A915Q6N2_9BILA</name>
<feature type="transmembrane region" description="Helical" evidence="1">
    <location>
        <begin position="636"/>
        <end position="656"/>
    </location>
</feature>
<feature type="transmembrane region" description="Helical" evidence="1">
    <location>
        <begin position="596"/>
        <end position="616"/>
    </location>
</feature>
<dbReference type="GO" id="GO:0016020">
    <property type="term" value="C:membrane"/>
    <property type="evidence" value="ECO:0007669"/>
    <property type="project" value="TreeGrafter"/>
</dbReference>
<evidence type="ECO:0000256" key="1">
    <source>
        <dbReference type="SAM" id="Phobius"/>
    </source>
</evidence>
<feature type="transmembrane region" description="Helical" evidence="1">
    <location>
        <begin position="442"/>
        <end position="462"/>
    </location>
</feature>
<protein>
    <submittedName>
        <fullName evidence="3">Gamma-secretase subunit PEN-2</fullName>
    </submittedName>
</protein>
<dbReference type="Pfam" id="PF10251">
    <property type="entry name" value="PEN-2"/>
    <property type="match status" value="1"/>
</dbReference>
<dbReference type="PANTHER" id="PTHR21824">
    <property type="entry name" value="TRANSMEMBRANE PROTEIN 177"/>
    <property type="match status" value="1"/>
</dbReference>
<keyword evidence="1" id="KW-0472">Membrane</keyword>
<feature type="transmembrane region" description="Helical" evidence="1">
    <location>
        <begin position="468"/>
        <end position="485"/>
    </location>
</feature>
<dbReference type="PANTHER" id="PTHR21824:SF4">
    <property type="entry name" value="TRANSMEMBRANE PROTEIN 177"/>
    <property type="match status" value="1"/>
</dbReference>
<dbReference type="WBParaSite" id="sdigi.contig7.g890.t1">
    <property type="protein sequence ID" value="sdigi.contig7.g890.t1"/>
    <property type="gene ID" value="sdigi.contig7.g890"/>
</dbReference>
<evidence type="ECO:0000313" key="2">
    <source>
        <dbReference type="Proteomes" id="UP000887581"/>
    </source>
</evidence>
<feature type="transmembrane region" description="Helical" evidence="1">
    <location>
        <begin position="192"/>
        <end position="213"/>
    </location>
</feature>
<reference evidence="3" key="1">
    <citation type="submission" date="2022-11" db="UniProtKB">
        <authorList>
            <consortium name="WormBaseParasite"/>
        </authorList>
    </citation>
    <scope>IDENTIFICATION</scope>
</reference>
<proteinExistence type="predicted"/>
<sequence length="679" mass="77926">MSKWEKRALKVAAVIGIGAYPAAMIAFHNRLINFGRSSIDYKVPDEIVDMVENELDKLKNLLMKVDTHVAVTDSLNPEWRGGFYFRNGFELLLPLRVIAKDASELPRMKKIVSITSNDLFSNKKKLLDTTTDAGKHVFDDYFLSDAARRFVIRRELLRANSRRFVLIPVSTWILLSSIVSLSFTSLMRYGRIISYSSLAFLIPLAILCFRNTVRNFNSYSEMMLDHDACADSPEYVEGARQYFKSSAATNLRIRSALGDSDSELIARNGDRVDLLWKINNRWARRIRVGLVASTIVSVPSIYLLGNGPYLKEYFEKRYDVSTAIPAHLQQIIDSVSVLEIQITSVNLKYMDSVTHGALNSMWGARTALPFYTQFQTFDEAYDYCKKKLEPMLFMGEQACVIWESAVGRQIIETFVLSEDALRFLIRRDLTAYETVKRTALFAFYWCCYTSLAFMLAQILVHYYFTGSVLWFCGLSLAVNAPAWWGSVQNARLDWHATDQSADTDAARVSLKHSRGGKEYYQKLLKRNRLLREIIRDGMKKVSAVGNPNDSNTSYWSRYTTVVDLDAENRLMDKIKFIGMDLRKLSDTDKLALCKRYFYIGFAFLPLVWIVNAVWFFESAFLNGPSLVQKTIRQYVLYSIIGASVWVLLLTAWEIFFQLERAKGLEWTDRLSFVFPVGYV</sequence>
<keyword evidence="1" id="KW-1133">Transmembrane helix</keyword>
<feature type="transmembrane region" description="Helical" evidence="1">
    <location>
        <begin position="164"/>
        <end position="186"/>
    </location>
</feature>
<accession>A0A915Q6N2</accession>
<dbReference type="AlphaFoldDB" id="A0A915Q6N2"/>